<dbReference type="EMBL" id="CP114280">
    <property type="protein sequence ID" value="WFN54860.1"/>
    <property type="molecule type" value="Genomic_DNA"/>
</dbReference>
<evidence type="ECO:0000256" key="1">
    <source>
        <dbReference type="SAM" id="MobiDB-lite"/>
    </source>
</evidence>
<evidence type="ECO:0000313" key="2">
    <source>
        <dbReference type="EMBL" id="WFN54860.1"/>
    </source>
</evidence>
<gene>
    <name evidence="2" type="ORF">O1Q98_14545</name>
</gene>
<dbReference type="RefSeq" id="WP_278142070.1">
    <property type="nucleotide sequence ID" value="NZ_CP114280.1"/>
</dbReference>
<feature type="region of interest" description="Disordered" evidence="1">
    <location>
        <begin position="1"/>
        <end position="27"/>
    </location>
</feature>
<dbReference type="Proteomes" id="UP001219630">
    <property type="component" value="Chromosome"/>
</dbReference>
<protein>
    <submittedName>
        <fullName evidence="2">Uncharacterized protein</fullName>
    </submittedName>
</protein>
<evidence type="ECO:0000313" key="3">
    <source>
        <dbReference type="Proteomes" id="UP001219630"/>
    </source>
</evidence>
<accession>A0ABY8G4I4</accession>
<proteinExistence type="predicted"/>
<reference evidence="2 3" key="1">
    <citation type="submission" date="2022-12" db="EMBL/GenBank/DDBJ databases">
        <title>Complete genome sequencing of Dickeya lacustris type strain LMG30899.</title>
        <authorList>
            <person name="Dobhal S."/>
            <person name="Arizala D."/>
            <person name="Arif M."/>
        </authorList>
    </citation>
    <scope>NUCLEOTIDE SEQUENCE [LARGE SCALE GENOMIC DNA]</scope>
    <source>
        <strain evidence="2 3">LMG30899</strain>
    </source>
</reference>
<name>A0ABY8G4I4_9GAMM</name>
<organism evidence="2 3">
    <name type="scientific">Dickeya lacustris</name>
    <dbReference type="NCBI Taxonomy" id="2259638"/>
    <lineage>
        <taxon>Bacteria</taxon>
        <taxon>Pseudomonadati</taxon>
        <taxon>Pseudomonadota</taxon>
        <taxon>Gammaproteobacteria</taxon>
        <taxon>Enterobacterales</taxon>
        <taxon>Pectobacteriaceae</taxon>
        <taxon>Dickeya</taxon>
    </lineage>
</organism>
<sequence>MSIQENQAVMRQMDKTTEGQRAADSGMKRAGKIIGQTMVDIEPGAAIATEILSITPDDACHEPSLSREYWTSSIGEKRR</sequence>
<keyword evidence="3" id="KW-1185">Reference proteome</keyword>